<sequence length="153" mass="14735">MPVGERVAGVGEVGADDAKVLVGEIAQPLCDVGVGRLAEPVVELGGGGEDFLQRGEDAVVGGGQLDQGVGRLLCGGCLADPLGDMGDGGAQRQVTGRAGASVEVLVAVDVVSGCPEAGDGVGGETGLVVLGEAGGGAVVGLVDADDSDETRAL</sequence>
<proteinExistence type="predicted"/>
<evidence type="ECO:0000313" key="2">
    <source>
        <dbReference type="Proteomes" id="UP001601288"/>
    </source>
</evidence>
<dbReference type="EMBL" id="JBIAFP010000007">
    <property type="protein sequence ID" value="MFE9225639.1"/>
    <property type="molecule type" value="Genomic_DNA"/>
</dbReference>
<dbReference type="Proteomes" id="UP001601288">
    <property type="component" value="Unassembled WGS sequence"/>
</dbReference>
<evidence type="ECO:0000313" key="1">
    <source>
        <dbReference type="EMBL" id="MFE9225639.1"/>
    </source>
</evidence>
<accession>A0ABW6LD60</accession>
<reference evidence="1 2" key="1">
    <citation type="submission" date="2024-10" db="EMBL/GenBank/DDBJ databases">
        <title>The Natural Products Discovery Center: Release of the First 8490 Sequenced Strains for Exploring Actinobacteria Biosynthetic Diversity.</title>
        <authorList>
            <person name="Kalkreuter E."/>
            <person name="Kautsar S.A."/>
            <person name="Yang D."/>
            <person name="Bader C.D."/>
            <person name="Teijaro C.N."/>
            <person name="Fluegel L."/>
            <person name="Davis C.M."/>
            <person name="Simpson J.R."/>
            <person name="Lauterbach L."/>
            <person name="Steele A.D."/>
            <person name="Gui C."/>
            <person name="Meng S."/>
            <person name="Li G."/>
            <person name="Viehrig K."/>
            <person name="Ye F."/>
            <person name="Su P."/>
            <person name="Kiefer A.F."/>
            <person name="Nichols A."/>
            <person name="Cepeda A.J."/>
            <person name="Yan W."/>
            <person name="Fan B."/>
            <person name="Jiang Y."/>
            <person name="Adhikari A."/>
            <person name="Zheng C.-J."/>
            <person name="Schuster L."/>
            <person name="Cowan T.M."/>
            <person name="Smanski M.J."/>
            <person name="Chevrette M.G."/>
            <person name="De Carvalho L.P.S."/>
            <person name="Shen B."/>
        </authorList>
    </citation>
    <scope>NUCLEOTIDE SEQUENCE [LARGE SCALE GENOMIC DNA]</scope>
    <source>
        <strain evidence="1 2">NPDC007066</strain>
    </source>
</reference>
<comment type="caution">
    <text evidence="1">The sequence shown here is derived from an EMBL/GenBank/DDBJ whole genome shotgun (WGS) entry which is preliminary data.</text>
</comment>
<name>A0ABW6LD60_9ACTN</name>
<dbReference type="RefSeq" id="WP_358282879.1">
    <property type="nucleotide sequence ID" value="NZ_JBEYGJ010000014.1"/>
</dbReference>
<keyword evidence="2" id="KW-1185">Reference proteome</keyword>
<protein>
    <submittedName>
        <fullName evidence="1">Uncharacterized protein</fullName>
    </submittedName>
</protein>
<organism evidence="1 2">
    <name type="scientific">Streptomyces massasporeus</name>
    <dbReference type="NCBI Taxonomy" id="67324"/>
    <lineage>
        <taxon>Bacteria</taxon>
        <taxon>Bacillati</taxon>
        <taxon>Actinomycetota</taxon>
        <taxon>Actinomycetes</taxon>
        <taxon>Kitasatosporales</taxon>
        <taxon>Streptomycetaceae</taxon>
        <taxon>Streptomyces</taxon>
    </lineage>
</organism>
<gene>
    <name evidence="1" type="ORF">ACFYM3_13585</name>
</gene>